<dbReference type="InterPro" id="IPR014729">
    <property type="entry name" value="Rossmann-like_a/b/a_fold"/>
</dbReference>
<sequence>MSARHVVMWSGGITSWAVARRVVAKHGTASTVLLFADTLIEDDDLHTFNDQAAAQLGVPITRVADGRDPWQVFEDKRWLGNTRIAQCSLLLKLKPCRHWLEANTDPADTTVHVGIDWTEPERLPAIVKGWAPWTVDAPLTRPPIWHKQQLRAQARAAGLIDPRLYRLGFAHNNCGGACIKGGQAQWARLLEVFPERYARAEAQEAKMRRMLGKDVSILRDRRGGETRPLTLAALRQRIEEQPDQLDLFDEGGCGCFTHTPAGAA</sequence>
<dbReference type="RefSeq" id="WP_344087820.1">
    <property type="nucleotide sequence ID" value="NZ_BAAAHB010000011.1"/>
</dbReference>
<proteinExistence type="predicted"/>
<accession>A0ABN0ZNK7</accession>
<dbReference type="EMBL" id="BAAAHB010000011">
    <property type="protein sequence ID" value="GAA0453834.1"/>
    <property type="molecule type" value="Genomic_DNA"/>
</dbReference>
<evidence type="ECO:0000313" key="1">
    <source>
        <dbReference type="EMBL" id="GAA0453834.1"/>
    </source>
</evidence>
<evidence type="ECO:0008006" key="3">
    <source>
        <dbReference type="Google" id="ProtNLM"/>
    </source>
</evidence>
<evidence type="ECO:0000313" key="2">
    <source>
        <dbReference type="Proteomes" id="UP001499895"/>
    </source>
</evidence>
<organism evidence="1 2">
    <name type="scientific">Streptomyces stramineus</name>
    <dbReference type="NCBI Taxonomy" id="173861"/>
    <lineage>
        <taxon>Bacteria</taxon>
        <taxon>Bacillati</taxon>
        <taxon>Actinomycetota</taxon>
        <taxon>Actinomycetes</taxon>
        <taxon>Kitasatosporales</taxon>
        <taxon>Streptomycetaceae</taxon>
        <taxon>Streptomyces</taxon>
    </lineage>
</organism>
<dbReference type="Proteomes" id="UP001499895">
    <property type="component" value="Unassembled WGS sequence"/>
</dbReference>
<reference evidence="1 2" key="1">
    <citation type="journal article" date="2019" name="Int. J. Syst. Evol. Microbiol.">
        <title>The Global Catalogue of Microorganisms (GCM) 10K type strain sequencing project: providing services to taxonomists for standard genome sequencing and annotation.</title>
        <authorList>
            <consortium name="The Broad Institute Genomics Platform"/>
            <consortium name="The Broad Institute Genome Sequencing Center for Infectious Disease"/>
            <person name="Wu L."/>
            <person name="Ma J."/>
        </authorList>
    </citation>
    <scope>NUCLEOTIDE SEQUENCE [LARGE SCALE GENOMIC DNA]</scope>
    <source>
        <strain evidence="1 2">JCM 10649</strain>
    </source>
</reference>
<gene>
    <name evidence="1" type="ORF">GCM10009544_15750</name>
</gene>
<protein>
    <recommendedName>
        <fullName evidence="3">Phosphoadenosine phosphosulphate reductase domain-containing protein</fullName>
    </recommendedName>
</protein>
<name>A0ABN0ZNK7_9ACTN</name>
<comment type="caution">
    <text evidence="1">The sequence shown here is derived from an EMBL/GenBank/DDBJ whole genome shotgun (WGS) entry which is preliminary data.</text>
</comment>
<dbReference type="Gene3D" id="3.40.50.620">
    <property type="entry name" value="HUPs"/>
    <property type="match status" value="1"/>
</dbReference>
<dbReference type="SUPFAM" id="SSF52402">
    <property type="entry name" value="Adenine nucleotide alpha hydrolases-like"/>
    <property type="match status" value="1"/>
</dbReference>
<keyword evidence="2" id="KW-1185">Reference proteome</keyword>